<dbReference type="InterPro" id="IPR015424">
    <property type="entry name" value="PyrdxlP-dep_Trfase"/>
</dbReference>
<dbReference type="InterPro" id="IPR001917">
    <property type="entry name" value="Aminotrans_II_pyridoxalP_BS"/>
</dbReference>
<evidence type="ECO:0000259" key="10">
    <source>
        <dbReference type="Pfam" id="PF00155"/>
    </source>
</evidence>
<accession>A0ABT2EJA3</accession>
<evidence type="ECO:0000256" key="5">
    <source>
        <dbReference type="ARBA" id="ARBA00022756"/>
    </source>
</evidence>
<feature type="domain" description="Aminotransferase class I/classII large" evidence="10">
    <location>
        <begin position="42"/>
        <end position="383"/>
    </location>
</feature>
<reference evidence="11 12" key="1">
    <citation type="submission" date="2022-08" db="EMBL/GenBank/DDBJ databases">
        <title>Bacterial and archaeal communities from various locations to study Microbial Dark Matter (Phase II).</title>
        <authorList>
            <person name="Stepanauskas R."/>
        </authorList>
    </citation>
    <scope>NUCLEOTIDE SEQUENCE [LARGE SCALE GENOMIC DNA]</scope>
    <source>
        <strain evidence="11 12">PD1</strain>
    </source>
</reference>
<dbReference type="NCBIfam" id="TIGR01825">
    <property type="entry name" value="gly_Cac_T_rel"/>
    <property type="match status" value="1"/>
</dbReference>
<comment type="caution">
    <text evidence="11">The sequence shown here is derived from an EMBL/GenBank/DDBJ whole genome shotgun (WGS) entry which is preliminary data.</text>
</comment>
<comment type="catalytic activity">
    <reaction evidence="8 9">
        <text>6-carboxyhexanoyl-[ACP] + L-alanine + H(+) = (8S)-8-amino-7-oxononanoate + holo-[ACP] + CO2</text>
        <dbReference type="Rhea" id="RHEA:42288"/>
        <dbReference type="Rhea" id="RHEA-COMP:9685"/>
        <dbReference type="Rhea" id="RHEA-COMP:9955"/>
        <dbReference type="ChEBI" id="CHEBI:15378"/>
        <dbReference type="ChEBI" id="CHEBI:16526"/>
        <dbReference type="ChEBI" id="CHEBI:57972"/>
        <dbReference type="ChEBI" id="CHEBI:64479"/>
        <dbReference type="ChEBI" id="CHEBI:78846"/>
        <dbReference type="ChEBI" id="CHEBI:149468"/>
        <dbReference type="EC" id="2.3.1.47"/>
    </reaction>
</comment>
<dbReference type="Gene3D" id="3.90.1150.10">
    <property type="entry name" value="Aspartate Aminotransferase, domain 1"/>
    <property type="match status" value="1"/>
</dbReference>
<comment type="pathway">
    <text evidence="2 9">Cofactor biosynthesis; biotin biosynthesis.</text>
</comment>
<keyword evidence="6 9" id="KW-0663">Pyridoxal phosphate</keyword>
<name>A0ABT2EJA3_9BACT</name>
<evidence type="ECO:0000256" key="8">
    <source>
        <dbReference type="ARBA" id="ARBA00047715"/>
    </source>
</evidence>
<comment type="similarity">
    <text evidence="9">Belongs to the class-II pyridoxal-phosphate-dependent aminotransferase family. BioF subfamily.</text>
</comment>
<evidence type="ECO:0000256" key="7">
    <source>
        <dbReference type="ARBA" id="ARBA00023315"/>
    </source>
</evidence>
<dbReference type="Pfam" id="PF00155">
    <property type="entry name" value="Aminotran_1_2"/>
    <property type="match status" value="1"/>
</dbReference>
<dbReference type="RefSeq" id="WP_259092990.1">
    <property type="nucleotide sequence ID" value="NZ_CP130454.1"/>
</dbReference>
<dbReference type="CDD" id="cd06454">
    <property type="entry name" value="KBL_like"/>
    <property type="match status" value="1"/>
</dbReference>
<dbReference type="InterPro" id="IPR015421">
    <property type="entry name" value="PyrdxlP-dep_Trfase_major"/>
</dbReference>
<evidence type="ECO:0000313" key="11">
    <source>
        <dbReference type="EMBL" id="MCS3917976.1"/>
    </source>
</evidence>
<comment type="cofactor">
    <cofactor evidence="1 9">
        <name>pyridoxal 5'-phosphate</name>
        <dbReference type="ChEBI" id="CHEBI:597326"/>
    </cofactor>
</comment>
<evidence type="ECO:0000256" key="3">
    <source>
        <dbReference type="ARBA" id="ARBA00011738"/>
    </source>
</evidence>
<dbReference type="InterPro" id="IPR015422">
    <property type="entry name" value="PyrdxlP-dep_Trfase_small"/>
</dbReference>
<evidence type="ECO:0000313" key="12">
    <source>
        <dbReference type="Proteomes" id="UP001204798"/>
    </source>
</evidence>
<keyword evidence="7 11" id="KW-0012">Acyltransferase</keyword>
<dbReference type="NCBIfam" id="TIGR00858">
    <property type="entry name" value="bioF"/>
    <property type="match status" value="1"/>
</dbReference>
<dbReference type="GO" id="GO:0008890">
    <property type="term" value="F:glycine C-acetyltransferase activity"/>
    <property type="evidence" value="ECO:0007669"/>
    <property type="project" value="UniProtKB-EC"/>
</dbReference>
<keyword evidence="5" id="KW-0093">Biotin biosynthesis</keyword>
<dbReference type="InterPro" id="IPR050087">
    <property type="entry name" value="AON_synthase_class-II"/>
</dbReference>
<comment type="function">
    <text evidence="9">Catalyzes the decarboxylative condensation of pimeloyl-[acyl-carrier protein] and L-alanine to produce 8-amino-7-oxononanoate (AON), [acyl-carrier protein], and carbon dioxide.</text>
</comment>
<dbReference type="Gene3D" id="3.40.640.10">
    <property type="entry name" value="Type I PLP-dependent aspartate aminotransferase-like (Major domain)"/>
    <property type="match status" value="1"/>
</dbReference>
<dbReference type="NCBIfam" id="NF005394">
    <property type="entry name" value="PRK06939.1"/>
    <property type="match status" value="1"/>
</dbReference>
<organism evidence="11 12">
    <name type="scientific">Candidatus Fervidibacter sacchari</name>
    <dbReference type="NCBI Taxonomy" id="1448929"/>
    <lineage>
        <taxon>Bacteria</taxon>
        <taxon>Candidatus Fervidibacterota</taxon>
        <taxon>Candidatus Fervidibacter</taxon>
    </lineage>
</organism>
<evidence type="ECO:0000256" key="9">
    <source>
        <dbReference type="RuleBase" id="RU003693"/>
    </source>
</evidence>
<dbReference type="InterPro" id="IPR004839">
    <property type="entry name" value="Aminotransferase_I/II_large"/>
</dbReference>
<dbReference type="PANTHER" id="PTHR13693">
    <property type="entry name" value="CLASS II AMINOTRANSFERASE/8-AMINO-7-OXONONANOATE SYNTHASE"/>
    <property type="match status" value="1"/>
</dbReference>
<evidence type="ECO:0000256" key="4">
    <source>
        <dbReference type="ARBA" id="ARBA00022679"/>
    </source>
</evidence>
<protein>
    <recommendedName>
        <fullName evidence="9">8-amino-7-ketopelargonate synthase</fullName>
        <ecNumber evidence="9">2.3.1.47</ecNumber>
    </recommendedName>
</protein>
<gene>
    <name evidence="11" type="ORF">M2350_000373</name>
</gene>
<dbReference type="SUPFAM" id="SSF53383">
    <property type="entry name" value="PLP-dependent transferases"/>
    <property type="match status" value="1"/>
</dbReference>
<keyword evidence="12" id="KW-1185">Reference proteome</keyword>
<dbReference type="InterPro" id="IPR010962">
    <property type="entry name" value="AONS_Archaea/Firmicutes"/>
</dbReference>
<dbReference type="PROSITE" id="PS00599">
    <property type="entry name" value="AA_TRANSFER_CLASS_2"/>
    <property type="match status" value="1"/>
</dbReference>
<dbReference type="Proteomes" id="UP001204798">
    <property type="component" value="Unassembled WGS sequence"/>
</dbReference>
<evidence type="ECO:0000256" key="2">
    <source>
        <dbReference type="ARBA" id="ARBA00004746"/>
    </source>
</evidence>
<dbReference type="EMBL" id="JANUCP010000001">
    <property type="protein sequence ID" value="MCS3917976.1"/>
    <property type="molecule type" value="Genomic_DNA"/>
</dbReference>
<keyword evidence="4 9" id="KW-0808">Transferase</keyword>
<evidence type="ECO:0000256" key="1">
    <source>
        <dbReference type="ARBA" id="ARBA00001933"/>
    </source>
</evidence>
<dbReference type="EC" id="2.3.1.47" evidence="9"/>
<proteinExistence type="inferred from homology"/>
<sequence length="395" mass="43386">MVRPALEFVVQELETLKQEGLFVNIRTLESPQGAWIIVDGRRVLNLCSNNYLGFCNDPVLKEAAKRAIDEYGVGPGAVRTIAGTMKLHLELERKLAEFKGTEAVISFQSGFCANLATIPALVGREDVIFSDELNHASIIDGCRLSRAEIIRYAHCDVDDLKTKLQEHRHKFRRALIVTDGVFSMDGDIAPLPEIVKLAREYDAFVMVDDAHGEGVLGKGGRGITDHFGLHGEVDIEVGTLSKAFGVVGGYVAGSYELCEYLRQRGRPFLFSSAVTPADVAACIAAVDILLQSEDRVQRLWENACYFQNGLKSLGFDIGKTQTPITPVMLGEAPLAQEFSRRLFEEGIFAQAIGYPTVPRGAARIRVMISAVHTKEDLDFALEKFAKVGRELGVIA</sequence>
<comment type="subunit">
    <text evidence="3 9">Homodimer.</text>
</comment>
<dbReference type="PANTHER" id="PTHR13693:SF3">
    <property type="entry name" value="LD36009P"/>
    <property type="match status" value="1"/>
</dbReference>
<dbReference type="InterPro" id="IPR004723">
    <property type="entry name" value="AONS_Archaea/Proteobacteria"/>
</dbReference>
<evidence type="ECO:0000256" key="6">
    <source>
        <dbReference type="ARBA" id="ARBA00022898"/>
    </source>
</evidence>